<dbReference type="Gene3D" id="3.20.20.140">
    <property type="entry name" value="Metal-dependent hydrolases"/>
    <property type="match status" value="1"/>
</dbReference>
<evidence type="ECO:0000256" key="7">
    <source>
        <dbReference type="ARBA" id="ARBA00022793"/>
    </source>
</evidence>
<dbReference type="InterPro" id="IPR006680">
    <property type="entry name" value="Amidohydro-rel"/>
</dbReference>
<comment type="subunit">
    <text evidence="3">Monomer.</text>
</comment>
<evidence type="ECO:0000256" key="8">
    <source>
        <dbReference type="ARBA" id="ARBA00022833"/>
    </source>
</evidence>
<dbReference type="PANTHER" id="PTHR21240">
    <property type="entry name" value="2-AMINO-3-CARBOXYLMUCONATE-6-SEMIALDEHYDE DECARBOXYLASE"/>
    <property type="match status" value="1"/>
</dbReference>
<evidence type="ECO:0000256" key="10">
    <source>
        <dbReference type="ARBA" id="ARBA00031120"/>
    </source>
</evidence>
<evidence type="ECO:0000256" key="6">
    <source>
        <dbReference type="ARBA" id="ARBA00022723"/>
    </source>
</evidence>
<evidence type="ECO:0000256" key="1">
    <source>
        <dbReference type="ARBA" id="ARBA00005079"/>
    </source>
</evidence>
<dbReference type="Proteomes" id="UP000034071">
    <property type="component" value="Chromosome"/>
</dbReference>
<dbReference type="KEGG" id="kge:TQ33_1987"/>
<dbReference type="GO" id="GO:0046872">
    <property type="term" value="F:metal ion binding"/>
    <property type="evidence" value="ECO:0007669"/>
    <property type="project" value="UniProtKB-KW"/>
</dbReference>
<dbReference type="GO" id="GO:0019748">
    <property type="term" value="P:secondary metabolic process"/>
    <property type="evidence" value="ECO:0007669"/>
    <property type="project" value="TreeGrafter"/>
</dbReference>
<dbReference type="FunFam" id="3.20.20.140:FF:000029">
    <property type="entry name" value="2-amino-3-carboxymuconate-6-semialdehyde decarboxylase"/>
    <property type="match status" value="1"/>
</dbReference>
<evidence type="ECO:0000256" key="2">
    <source>
        <dbReference type="ARBA" id="ARBA00005871"/>
    </source>
</evidence>
<protein>
    <recommendedName>
        <fullName evidence="5">2-amino-3-carboxymuconate-6-semialdehyde decarboxylase</fullName>
        <ecNumber evidence="4">4.1.1.45</ecNumber>
    </recommendedName>
    <alternativeName>
        <fullName evidence="10">Picolinate carboxylase</fullName>
    </alternativeName>
</protein>
<feature type="domain" description="Amidohydrolase-related" evidence="11">
    <location>
        <begin position="6"/>
        <end position="331"/>
    </location>
</feature>
<dbReference type="PATRIC" id="fig|914150.5.peg.2015"/>
<dbReference type="GO" id="GO:0005829">
    <property type="term" value="C:cytosol"/>
    <property type="evidence" value="ECO:0007669"/>
    <property type="project" value="TreeGrafter"/>
</dbReference>
<keyword evidence="7" id="KW-0210">Decarboxylase</keyword>
<dbReference type="STRING" id="914150.TQ33_1987"/>
<dbReference type="EMBL" id="CP010975">
    <property type="protein sequence ID" value="AKE52918.1"/>
    <property type="molecule type" value="Genomic_DNA"/>
</dbReference>
<dbReference type="PANTHER" id="PTHR21240:SF27">
    <property type="entry name" value="2-AMINO-3-CARBOXYMUCONATE-6-SEMIALDEHYDE DECARBOXYLASE"/>
    <property type="match status" value="1"/>
</dbReference>
<keyword evidence="8" id="KW-0862">Zinc</keyword>
<dbReference type="RefSeq" id="WP_179944369.1">
    <property type="nucleotide sequence ID" value="NZ_CP010975.1"/>
</dbReference>
<evidence type="ECO:0000313" key="12">
    <source>
        <dbReference type="EMBL" id="AKE52918.1"/>
    </source>
</evidence>
<evidence type="ECO:0000256" key="5">
    <source>
        <dbReference type="ARBA" id="ARBA00021214"/>
    </source>
</evidence>
<dbReference type="HOGENOM" id="CLU_039329_1_2_6"/>
<gene>
    <name evidence="12" type="ORF">TQ33_1987</name>
</gene>
<evidence type="ECO:0000259" key="11">
    <source>
        <dbReference type="Pfam" id="PF04909"/>
    </source>
</evidence>
<dbReference type="Pfam" id="PF04909">
    <property type="entry name" value="Amidohydro_2"/>
    <property type="match status" value="1"/>
</dbReference>
<dbReference type="GO" id="GO:0001760">
    <property type="term" value="F:aminocarboxymuconate-semialdehyde decarboxylase activity"/>
    <property type="evidence" value="ECO:0007669"/>
    <property type="project" value="UniProtKB-EC"/>
</dbReference>
<organism evidence="12 13">
    <name type="scientific">Kangiella geojedonensis</name>
    <dbReference type="NCBI Taxonomy" id="914150"/>
    <lineage>
        <taxon>Bacteria</taxon>
        <taxon>Pseudomonadati</taxon>
        <taxon>Pseudomonadota</taxon>
        <taxon>Gammaproteobacteria</taxon>
        <taxon>Kangiellales</taxon>
        <taxon>Kangiellaceae</taxon>
        <taxon>Kangiella</taxon>
    </lineage>
</organism>
<dbReference type="GO" id="GO:0170039">
    <property type="term" value="P:proteinogenic amino acid metabolic process"/>
    <property type="evidence" value="ECO:0007669"/>
    <property type="project" value="UniProtKB-ARBA"/>
</dbReference>
<dbReference type="GO" id="GO:1901606">
    <property type="term" value="P:alpha-amino acid catabolic process"/>
    <property type="evidence" value="ECO:0007669"/>
    <property type="project" value="UniProtKB-ARBA"/>
</dbReference>
<comment type="similarity">
    <text evidence="2">Belongs to the metallo-dependent hydrolases superfamily. ACMSD family.</text>
</comment>
<proteinExistence type="inferred from homology"/>
<evidence type="ECO:0000256" key="3">
    <source>
        <dbReference type="ARBA" id="ARBA00011245"/>
    </source>
</evidence>
<evidence type="ECO:0000313" key="13">
    <source>
        <dbReference type="Proteomes" id="UP000034071"/>
    </source>
</evidence>
<dbReference type="EC" id="4.1.1.45" evidence="4"/>
<comment type="pathway">
    <text evidence="1">Secondary metabolite metabolism; quinolate metabolism.</text>
</comment>
<keyword evidence="9" id="KW-0456">Lyase</keyword>
<dbReference type="InterPro" id="IPR032466">
    <property type="entry name" value="Metal_Hydrolase"/>
</dbReference>
<evidence type="ECO:0000256" key="9">
    <source>
        <dbReference type="ARBA" id="ARBA00023239"/>
    </source>
</evidence>
<keyword evidence="13" id="KW-1185">Reference proteome</keyword>
<dbReference type="GO" id="GO:0170033">
    <property type="term" value="P:L-amino acid metabolic process"/>
    <property type="evidence" value="ECO:0007669"/>
    <property type="project" value="UniProtKB-ARBA"/>
</dbReference>
<dbReference type="GO" id="GO:0016787">
    <property type="term" value="F:hydrolase activity"/>
    <property type="evidence" value="ECO:0007669"/>
    <property type="project" value="InterPro"/>
</dbReference>
<dbReference type="SUPFAM" id="SSF51556">
    <property type="entry name" value="Metallo-dependent hydrolases"/>
    <property type="match status" value="1"/>
</dbReference>
<accession>A0A0F6RD27</accession>
<sequence length="339" mass="38544">MNQLKIDIHTHILPENWPDLKERYGYGGFVQLDHHKCGCARMMVDGKFFREIEENCWSPEVRMKECDVHGVHVQVLSTVPVMFNYWAKPADTHDLSRYLNDHIASVVKQYPKRFIGLGTLPMQAPDLAIQELERCVKEIGLAGVQIGSHINDWNLNAPELAEFFAAAEELDAAIFVHPWDMVGKEKMQKYWMPWLVGMPAETSLAINSMIFGGVLERHPNLRVAFAHGGGSFPATIGRIEHAYNVRPDLMTVDNPHNPRKYLKQIYLDTLVHDKGMLDYVVNLMGPEKLALGTDYPFPLGELEPGKLIASMDYDASVEDRLLHGTALEWLKLNKQDFLP</sequence>
<dbReference type="AlphaFoldDB" id="A0A0F6RD27"/>
<reference evidence="12 13" key="1">
    <citation type="submission" date="2015-02" db="EMBL/GenBank/DDBJ databases">
        <title>Complete genome sequence of Kangiella geojedonensis strain YCS-5T.</title>
        <authorList>
            <person name="Kim K.M."/>
        </authorList>
    </citation>
    <scope>NUCLEOTIDE SEQUENCE [LARGE SCALE GENOMIC DNA]</scope>
    <source>
        <strain evidence="12 13">YCS-5</strain>
    </source>
</reference>
<evidence type="ECO:0000256" key="4">
    <source>
        <dbReference type="ARBA" id="ARBA00012365"/>
    </source>
</evidence>
<name>A0A0F6RD27_9GAMM</name>
<dbReference type="InterPro" id="IPR032465">
    <property type="entry name" value="ACMSD"/>
</dbReference>
<keyword evidence="6" id="KW-0479">Metal-binding</keyword>